<dbReference type="Gene3D" id="1.10.10.10">
    <property type="entry name" value="Winged helix-like DNA-binding domain superfamily/Winged helix DNA-binding domain"/>
    <property type="match status" value="1"/>
</dbReference>
<feature type="domain" description="HTH marR-type" evidence="2">
    <location>
        <begin position="1"/>
        <end position="126"/>
    </location>
</feature>
<organism evidence="3 4">
    <name type="scientific">Sulfoacidibacillus thermotolerans</name>
    <name type="common">Acidibacillus sulfuroxidans</name>
    <dbReference type="NCBI Taxonomy" id="1765684"/>
    <lineage>
        <taxon>Bacteria</taxon>
        <taxon>Bacillati</taxon>
        <taxon>Bacillota</taxon>
        <taxon>Bacilli</taxon>
        <taxon>Bacillales</taxon>
        <taxon>Alicyclobacillaceae</taxon>
        <taxon>Sulfoacidibacillus</taxon>
    </lineage>
</organism>
<dbReference type="PANTHER" id="PTHR33164">
    <property type="entry name" value="TRANSCRIPTIONAL REGULATOR, MARR FAMILY"/>
    <property type="match status" value="1"/>
</dbReference>
<name>A0A2U3D697_SULT2</name>
<dbReference type="SUPFAM" id="SSF46785">
    <property type="entry name" value="Winged helix' DNA-binding domain"/>
    <property type="match status" value="1"/>
</dbReference>
<keyword evidence="1" id="KW-0238">DNA-binding</keyword>
<dbReference type="Pfam" id="PF01047">
    <property type="entry name" value="MarR"/>
    <property type="match status" value="1"/>
</dbReference>
<dbReference type="GO" id="GO:0006950">
    <property type="term" value="P:response to stress"/>
    <property type="evidence" value="ECO:0007669"/>
    <property type="project" value="TreeGrafter"/>
</dbReference>
<dbReference type="SMART" id="SM00347">
    <property type="entry name" value="HTH_MARR"/>
    <property type="match status" value="1"/>
</dbReference>
<evidence type="ECO:0000256" key="1">
    <source>
        <dbReference type="ARBA" id="ARBA00023125"/>
    </source>
</evidence>
<dbReference type="AlphaFoldDB" id="A0A2U3D697"/>
<dbReference type="InterPro" id="IPR000835">
    <property type="entry name" value="HTH_MarR-typ"/>
</dbReference>
<dbReference type="Proteomes" id="UP000245380">
    <property type="component" value="Unassembled WGS sequence"/>
</dbReference>
<dbReference type="PROSITE" id="PS50995">
    <property type="entry name" value="HTH_MARR_2"/>
    <property type="match status" value="1"/>
</dbReference>
<dbReference type="InterPro" id="IPR036388">
    <property type="entry name" value="WH-like_DNA-bd_sf"/>
</dbReference>
<dbReference type="InterPro" id="IPR022689">
    <property type="entry name" value="Iron_dep_repressor"/>
</dbReference>
<dbReference type="GO" id="GO:0003677">
    <property type="term" value="F:DNA binding"/>
    <property type="evidence" value="ECO:0007669"/>
    <property type="project" value="UniProtKB-KW"/>
</dbReference>
<protein>
    <recommendedName>
        <fullName evidence="2">HTH marR-type domain-containing protein</fullName>
    </recommendedName>
</protein>
<sequence>MRFRRLNWLNWNGTGPKPSDVRVLFCIKNHEGDHAMGMKLSEISQCLHVSPPTMTQLIKDLEEKGLVRRTVDHSDRRIIRIRLTAHGEKTVQQARETVAEAFQGLVDFLGEEKSRLFSSLLSEVVEFYTEHQTQLEREDH</sequence>
<dbReference type="EMBL" id="MPDK01000026">
    <property type="protein sequence ID" value="PWI56799.1"/>
    <property type="molecule type" value="Genomic_DNA"/>
</dbReference>
<proteinExistence type="predicted"/>
<gene>
    <name evidence="3" type="ORF">BM613_11970</name>
</gene>
<evidence type="ECO:0000259" key="2">
    <source>
        <dbReference type="PROSITE" id="PS50995"/>
    </source>
</evidence>
<accession>A0A2U3D697</accession>
<dbReference type="InterPro" id="IPR039422">
    <property type="entry name" value="MarR/SlyA-like"/>
</dbReference>
<dbReference type="InterPro" id="IPR036390">
    <property type="entry name" value="WH_DNA-bd_sf"/>
</dbReference>
<dbReference type="GO" id="GO:0046914">
    <property type="term" value="F:transition metal ion binding"/>
    <property type="evidence" value="ECO:0007669"/>
    <property type="project" value="InterPro"/>
</dbReference>
<evidence type="ECO:0000313" key="3">
    <source>
        <dbReference type="EMBL" id="PWI56799.1"/>
    </source>
</evidence>
<evidence type="ECO:0000313" key="4">
    <source>
        <dbReference type="Proteomes" id="UP000245380"/>
    </source>
</evidence>
<reference evidence="3 4" key="1">
    <citation type="submission" date="2016-11" db="EMBL/GenBank/DDBJ databases">
        <title>Comparative genomics of Acidibacillus ferroxidans species.</title>
        <authorList>
            <person name="Oliveira G."/>
            <person name="Nunes G."/>
            <person name="Oliveira R."/>
            <person name="Araujo F."/>
            <person name="Salim A."/>
            <person name="Scholte L."/>
            <person name="Morais D."/>
            <person name="Nancucheo I."/>
            <person name="Johnson D.B."/>
            <person name="Grail B."/>
            <person name="Bittencourt J."/>
            <person name="Valadares R."/>
        </authorList>
    </citation>
    <scope>NUCLEOTIDE SEQUENCE [LARGE SCALE GENOMIC DNA]</scope>
    <source>
        <strain evidence="3 4">Y002</strain>
    </source>
</reference>
<dbReference type="PRINTS" id="PR00598">
    <property type="entry name" value="HTHMARR"/>
</dbReference>
<dbReference type="PANTHER" id="PTHR33164:SF43">
    <property type="entry name" value="HTH-TYPE TRANSCRIPTIONAL REPRESSOR YETL"/>
    <property type="match status" value="1"/>
</dbReference>
<keyword evidence="4" id="KW-1185">Reference proteome</keyword>
<comment type="caution">
    <text evidence="3">The sequence shown here is derived from an EMBL/GenBank/DDBJ whole genome shotgun (WGS) entry which is preliminary data.</text>
</comment>
<dbReference type="SMART" id="SM00529">
    <property type="entry name" value="HTH_DTXR"/>
    <property type="match status" value="1"/>
</dbReference>
<dbReference type="GO" id="GO:0003700">
    <property type="term" value="F:DNA-binding transcription factor activity"/>
    <property type="evidence" value="ECO:0007669"/>
    <property type="project" value="InterPro"/>
</dbReference>